<organism evidence="7 8">
    <name type="scientific">Marasmius oreades</name>
    <name type="common">fairy-ring Marasmius</name>
    <dbReference type="NCBI Taxonomy" id="181124"/>
    <lineage>
        <taxon>Eukaryota</taxon>
        <taxon>Fungi</taxon>
        <taxon>Dikarya</taxon>
        <taxon>Basidiomycota</taxon>
        <taxon>Agaricomycotina</taxon>
        <taxon>Agaricomycetes</taxon>
        <taxon>Agaricomycetidae</taxon>
        <taxon>Agaricales</taxon>
        <taxon>Marasmiineae</taxon>
        <taxon>Marasmiaceae</taxon>
        <taxon>Marasmius</taxon>
    </lineage>
</organism>
<keyword evidence="3" id="KW-0547">Nucleotide-binding</keyword>
<dbReference type="GeneID" id="66070653"/>
<evidence type="ECO:0000313" key="8">
    <source>
        <dbReference type="Proteomes" id="UP001049176"/>
    </source>
</evidence>
<evidence type="ECO:0000313" key="7">
    <source>
        <dbReference type="EMBL" id="KAG7099764.1"/>
    </source>
</evidence>
<comment type="similarity">
    <text evidence="1">Belongs to the methylthioribose kinase family.</text>
</comment>
<evidence type="ECO:0000259" key="6">
    <source>
        <dbReference type="Pfam" id="PF01636"/>
    </source>
</evidence>
<dbReference type="Pfam" id="PF01636">
    <property type="entry name" value="APH"/>
    <property type="match status" value="1"/>
</dbReference>
<proteinExistence type="inferred from homology"/>
<dbReference type="PANTHER" id="PTHR34273:SF2">
    <property type="entry name" value="METHYLTHIORIBOSE KINASE"/>
    <property type="match status" value="1"/>
</dbReference>
<protein>
    <recommendedName>
        <fullName evidence="6">Aminoglycoside phosphotransferase domain-containing protein</fullName>
    </recommendedName>
</protein>
<accession>A0A9P8AFK4</accession>
<dbReference type="RefSeq" id="XP_043016234.1">
    <property type="nucleotide sequence ID" value="XM_043147524.1"/>
</dbReference>
<dbReference type="GO" id="GO:0005524">
    <property type="term" value="F:ATP binding"/>
    <property type="evidence" value="ECO:0007669"/>
    <property type="project" value="UniProtKB-KW"/>
</dbReference>
<dbReference type="EMBL" id="CM032181">
    <property type="protein sequence ID" value="KAG7099764.1"/>
    <property type="molecule type" value="Genomic_DNA"/>
</dbReference>
<evidence type="ECO:0000256" key="3">
    <source>
        <dbReference type="ARBA" id="ARBA00022741"/>
    </source>
</evidence>
<dbReference type="SUPFAM" id="SSF56112">
    <property type="entry name" value="Protein kinase-like (PK-like)"/>
    <property type="match status" value="1"/>
</dbReference>
<dbReference type="OrthoDB" id="25129at2759"/>
<keyword evidence="2" id="KW-0808">Transferase</keyword>
<keyword evidence="8" id="KW-1185">Reference proteome</keyword>
<feature type="domain" description="Aminoglycoside phosphotransferase" evidence="6">
    <location>
        <begin position="63"/>
        <end position="280"/>
    </location>
</feature>
<dbReference type="PANTHER" id="PTHR34273">
    <property type="entry name" value="METHYLTHIORIBOSE KINASE"/>
    <property type="match status" value="1"/>
</dbReference>
<gene>
    <name evidence="7" type="ORF">E1B28_001577</name>
</gene>
<dbReference type="AlphaFoldDB" id="A0A9P8AFK4"/>
<evidence type="ECO:0000256" key="1">
    <source>
        <dbReference type="ARBA" id="ARBA00010165"/>
    </source>
</evidence>
<sequence>MSSTTIARDLAKLSDLREYLESTPFGAEEIATLSGGNANFAFRIKLRTAYDGRSTMVVKHAKPYVAKLLDKIPFDLERQRFEVEALKHVHALNPPESLVTVPRVYHFDEKESVIIMEDCGVDSVTLKQFLVDGRCTPALAEKIGGALGNFLGGLHHTWGTNNAARLLETLRGHKQAKEICVWAVYGRLGSTIKGEDPMSNISENPPAIGETEFKRMEEIGKEISANMLSAEDDFVMGDFWTGNILLDLVDGGSDINHIFVVDWEAARPGLQGLDVGQFCAEVDLTRRFHPSNASVASKMITSFYHSYSNLDAKKNVALYQSALAHWGAHLIVWTPRVRWGGSEETRVVVKDGVELLLEGYERSEDGIERKFQ</sequence>
<dbReference type="InterPro" id="IPR011009">
    <property type="entry name" value="Kinase-like_dom_sf"/>
</dbReference>
<evidence type="ECO:0000256" key="4">
    <source>
        <dbReference type="ARBA" id="ARBA00022777"/>
    </source>
</evidence>
<evidence type="ECO:0000256" key="2">
    <source>
        <dbReference type="ARBA" id="ARBA00022679"/>
    </source>
</evidence>
<dbReference type="Proteomes" id="UP001049176">
    <property type="component" value="Chromosome 1"/>
</dbReference>
<dbReference type="InterPro" id="IPR002575">
    <property type="entry name" value="Aminoglycoside_PTrfase"/>
</dbReference>
<name>A0A9P8AFK4_9AGAR</name>
<comment type="caution">
    <text evidence="7">The sequence shown here is derived from an EMBL/GenBank/DDBJ whole genome shotgun (WGS) entry which is preliminary data.</text>
</comment>
<keyword evidence="5" id="KW-0067">ATP-binding</keyword>
<dbReference type="Gene3D" id="3.90.1200.10">
    <property type="match status" value="1"/>
</dbReference>
<reference evidence="7" key="1">
    <citation type="journal article" date="2021" name="Genome Biol. Evol.">
        <title>The assembled and annotated genome of the fairy-ring fungus Marasmius oreades.</title>
        <authorList>
            <person name="Hiltunen M."/>
            <person name="Ament-Velasquez S.L."/>
            <person name="Johannesson H."/>
        </authorList>
    </citation>
    <scope>NUCLEOTIDE SEQUENCE</scope>
    <source>
        <strain evidence="7">03SP1</strain>
    </source>
</reference>
<dbReference type="Gene3D" id="3.30.200.20">
    <property type="entry name" value="Phosphorylase Kinase, domain 1"/>
    <property type="match status" value="1"/>
</dbReference>
<dbReference type="KEGG" id="more:E1B28_001577"/>
<evidence type="ECO:0000256" key="5">
    <source>
        <dbReference type="ARBA" id="ARBA00022840"/>
    </source>
</evidence>
<dbReference type="GO" id="GO:0016301">
    <property type="term" value="F:kinase activity"/>
    <property type="evidence" value="ECO:0007669"/>
    <property type="project" value="UniProtKB-KW"/>
</dbReference>
<keyword evidence="4" id="KW-0418">Kinase</keyword>